<comment type="caution">
    <text evidence="2">The sequence shown here is derived from an EMBL/GenBank/DDBJ whole genome shotgun (WGS) entry which is preliminary data.</text>
</comment>
<sequence>MAFGDAIAEGYGSIDYNGYRMVLYNHLKTDCGRRKVEFVGSQKGGAEPVTDHEGHHGADIESLLALCSGEDVTSTLAKNPNVILLHIGTENMSPLRSPDIAGPEEAPAKLGELVDHIFSIAPNVVLVVAQIIWSPNFVWFDNIDPYNAAITRMVKRKADQGRKILTADLRPIGEKDCIRNFDGTWQECADLNNDGLHPKDEGYRRAAGFWYEALFEATQKGWLR</sequence>
<proteinExistence type="predicted"/>
<dbReference type="InterPro" id="IPR051532">
    <property type="entry name" value="Ester_Hydrolysis_Enzymes"/>
</dbReference>
<name>A0ABR0E2C1_ZASCE</name>
<dbReference type="SUPFAM" id="SSF52266">
    <property type="entry name" value="SGNH hydrolase"/>
    <property type="match status" value="1"/>
</dbReference>
<dbReference type="Proteomes" id="UP001305779">
    <property type="component" value="Unassembled WGS sequence"/>
</dbReference>
<reference evidence="2 3" key="1">
    <citation type="journal article" date="2023" name="G3 (Bethesda)">
        <title>A chromosome-level genome assembly of Zasmidium syzygii isolated from banana leaves.</title>
        <authorList>
            <person name="van Westerhoven A.C."/>
            <person name="Mehrabi R."/>
            <person name="Talebi R."/>
            <person name="Steentjes M.B.F."/>
            <person name="Corcolon B."/>
            <person name="Chong P.A."/>
            <person name="Kema G.H.J."/>
            <person name="Seidl M.F."/>
        </authorList>
    </citation>
    <scope>NUCLEOTIDE SEQUENCE [LARGE SCALE GENOMIC DNA]</scope>
    <source>
        <strain evidence="2 3">P124</strain>
    </source>
</reference>
<dbReference type="InterPro" id="IPR013830">
    <property type="entry name" value="SGNH_hydro"/>
</dbReference>
<dbReference type="Pfam" id="PF13472">
    <property type="entry name" value="Lipase_GDSL_2"/>
    <property type="match status" value="1"/>
</dbReference>
<keyword evidence="3" id="KW-1185">Reference proteome</keyword>
<dbReference type="Gene3D" id="3.40.50.1110">
    <property type="entry name" value="SGNH hydrolase"/>
    <property type="match status" value="1"/>
</dbReference>
<protein>
    <recommendedName>
        <fullName evidence="1">SGNH hydrolase-type esterase domain-containing protein</fullName>
    </recommendedName>
</protein>
<dbReference type="InterPro" id="IPR036514">
    <property type="entry name" value="SGNH_hydro_sf"/>
</dbReference>
<gene>
    <name evidence="2" type="ORF">PRZ48_013761</name>
</gene>
<evidence type="ECO:0000313" key="2">
    <source>
        <dbReference type="EMBL" id="KAK4495430.1"/>
    </source>
</evidence>
<accession>A0ABR0E2C1</accession>
<organism evidence="2 3">
    <name type="scientific">Zasmidium cellare</name>
    <name type="common">Wine cellar mold</name>
    <name type="synonym">Racodium cellare</name>
    <dbReference type="NCBI Taxonomy" id="395010"/>
    <lineage>
        <taxon>Eukaryota</taxon>
        <taxon>Fungi</taxon>
        <taxon>Dikarya</taxon>
        <taxon>Ascomycota</taxon>
        <taxon>Pezizomycotina</taxon>
        <taxon>Dothideomycetes</taxon>
        <taxon>Dothideomycetidae</taxon>
        <taxon>Mycosphaerellales</taxon>
        <taxon>Mycosphaerellaceae</taxon>
        <taxon>Zasmidium</taxon>
    </lineage>
</organism>
<dbReference type="EMBL" id="JAXOVC010000012">
    <property type="protein sequence ID" value="KAK4495430.1"/>
    <property type="molecule type" value="Genomic_DNA"/>
</dbReference>
<dbReference type="PANTHER" id="PTHR30383">
    <property type="entry name" value="THIOESTERASE 1/PROTEASE 1/LYSOPHOSPHOLIPASE L1"/>
    <property type="match status" value="1"/>
</dbReference>
<evidence type="ECO:0000259" key="1">
    <source>
        <dbReference type="Pfam" id="PF13472"/>
    </source>
</evidence>
<dbReference type="PANTHER" id="PTHR30383:SF5">
    <property type="entry name" value="SGNH HYDROLASE-TYPE ESTERASE DOMAIN-CONTAINING PROTEIN"/>
    <property type="match status" value="1"/>
</dbReference>
<evidence type="ECO:0000313" key="3">
    <source>
        <dbReference type="Proteomes" id="UP001305779"/>
    </source>
</evidence>
<feature type="domain" description="SGNH hydrolase-type esterase" evidence="1">
    <location>
        <begin position="2"/>
        <end position="205"/>
    </location>
</feature>